<accession>A0ABC8ZT71</accession>
<feature type="compositionally biased region" description="Pro residues" evidence="3">
    <location>
        <begin position="263"/>
        <end position="272"/>
    </location>
</feature>
<dbReference type="PANTHER" id="PTHR12555">
    <property type="entry name" value="UBIQUITIN FUSION DEGRADATON PROTEIN 1"/>
    <property type="match status" value="1"/>
</dbReference>
<evidence type="ECO:0008006" key="8">
    <source>
        <dbReference type="Google" id="ProtNLM"/>
    </source>
</evidence>
<protein>
    <recommendedName>
        <fullName evidence="8">Ubiquitin fusion degradation protein 1</fullName>
    </recommendedName>
</protein>
<keyword evidence="2" id="KW-0833">Ubl conjugation pathway</keyword>
<evidence type="ECO:0000313" key="7">
    <source>
        <dbReference type="Proteomes" id="UP001497457"/>
    </source>
</evidence>
<name>A0ABC8ZT71_9POAL</name>
<feature type="compositionally biased region" description="Low complexity" evidence="3">
    <location>
        <begin position="273"/>
        <end position="283"/>
    </location>
</feature>
<evidence type="ECO:0000256" key="3">
    <source>
        <dbReference type="SAM" id="MobiDB-lite"/>
    </source>
</evidence>
<dbReference type="Pfam" id="PF03152">
    <property type="entry name" value="UFD1_N1"/>
    <property type="match status" value="1"/>
</dbReference>
<keyword evidence="7" id="KW-1185">Reference proteome</keyword>
<feature type="compositionally biased region" description="Basic and acidic residues" evidence="3">
    <location>
        <begin position="310"/>
        <end position="319"/>
    </location>
</feature>
<sequence>MDFDEYLNLQRRTFVQYYRCLSTSLLNKDHLDEDGNFVIMPPSALDRLNRLNLTYPMQFQIQNPASGTPELATHCGVLEFVADEGYIHMPGRLMARLGVQEEGMVLVRSVKLPTATYVKLRPHTTDFLGVSHHKELLEYNFRKFQCLTAGETIAVAEGDRRFYLDLLEARPADAVCTIDTDCEVDFAPPLDYVEPPPRAPAPAPAPAAGGTPRFTGVAARMDGKPVEMPPAAAPVGRQGEQPRRPAAKFTGVAVRMDGKPVEMPAPAPPAPSPAAASTGAPGAPKRKIRFDAPKAIGSGASKSTGTAEKGASKEQDKRFTGTPYSLKD</sequence>
<dbReference type="Proteomes" id="UP001497457">
    <property type="component" value="Chromosome 19rd"/>
</dbReference>
<evidence type="ECO:0000313" key="6">
    <source>
        <dbReference type="EMBL" id="CAL4965176.1"/>
    </source>
</evidence>
<dbReference type="InterPro" id="IPR055417">
    <property type="entry name" value="UFD1_N1"/>
</dbReference>
<evidence type="ECO:0000259" key="5">
    <source>
        <dbReference type="Pfam" id="PF24842"/>
    </source>
</evidence>
<dbReference type="InterPro" id="IPR055418">
    <property type="entry name" value="UFD1_N2"/>
</dbReference>
<reference evidence="6 7" key="2">
    <citation type="submission" date="2024-10" db="EMBL/GenBank/DDBJ databases">
        <authorList>
            <person name="Ryan C."/>
        </authorList>
    </citation>
    <scope>NUCLEOTIDE SEQUENCE [LARGE SCALE GENOMIC DNA]</scope>
</reference>
<gene>
    <name evidence="6" type="ORF">URODEC1_LOCUS47076</name>
</gene>
<feature type="region of interest" description="Disordered" evidence="3">
    <location>
        <begin position="259"/>
        <end position="328"/>
    </location>
</feature>
<dbReference type="InterPro" id="IPR004854">
    <property type="entry name" value="Ufd1-like"/>
</dbReference>
<dbReference type="PANTHER" id="PTHR12555:SF19">
    <property type="entry name" value="OS01G0144500 PROTEIN"/>
    <property type="match status" value="1"/>
</dbReference>
<evidence type="ECO:0000259" key="4">
    <source>
        <dbReference type="Pfam" id="PF03152"/>
    </source>
</evidence>
<dbReference type="Gene3D" id="2.40.40.50">
    <property type="entry name" value="Ubiquitin fusion degradation protein UFD1, N-terminal domain"/>
    <property type="match status" value="1"/>
</dbReference>
<dbReference type="EMBL" id="OZ075129">
    <property type="protein sequence ID" value="CAL4965176.1"/>
    <property type="molecule type" value="Genomic_DNA"/>
</dbReference>
<dbReference type="Gene3D" id="3.10.330.10">
    <property type="match status" value="1"/>
</dbReference>
<proteinExistence type="inferred from homology"/>
<dbReference type="AlphaFoldDB" id="A0ABC8ZT71"/>
<evidence type="ECO:0000256" key="1">
    <source>
        <dbReference type="ARBA" id="ARBA00006043"/>
    </source>
</evidence>
<comment type="similarity">
    <text evidence="1">Belongs to the UFD1 family.</text>
</comment>
<reference evidence="7" key="1">
    <citation type="submission" date="2024-06" db="EMBL/GenBank/DDBJ databases">
        <authorList>
            <person name="Ryan C."/>
        </authorList>
    </citation>
    <scope>NUCLEOTIDE SEQUENCE [LARGE SCALE GENOMIC DNA]</scope>
</reference>
<evidence type="ECO:0000256" key="2">
    <source>
        <dbReference type="ARBA" id="ARBA00022786"/>
    </source>
</evidence>
<dbReference type="InterPro" id="IPR042299">
    <property type="entry name" value="Ufd1-like_Nn"/>
</dbReference>
<organism evidence="6 7">
    <name type="scientific">Urochloa decumbens</name>
    <dbReference type="NCBI Taxonomy" id="240449"/>
    <lineage>
        <taxon>Eukaryota</taxon>
        <taxon>Viridiplantae</taxon>
        <taxon>Streptophyta</taxon>
        <taxon>Embryophyta</taxon>
        <taxon>Tracheophyta</taxon>
        <taxon>Spermatophyta</taxon>
        <taxon>Magnoliopsida</taxon>
        <taxon>Liliopsida</taxon>
        <taxon>Poales</taxon>
        <taxon>Poaceae</taxon>
        <taxon>PACMAD clade</taxon>
        <taxon>Panicoideae</taxon>
        <taxon>Panicodae</taxon>
        <taxon>Paniceae</taxon>
        <taxon>Melinidinae</taxon>
        <taxon>Urochloa</taxon>
    </lineage>
</organism>
<dbReference type="Pfam" id="PF24842">
    <property type="entry name" value="UFD1_N2"/>
    <property type="match status" value="1"/>
</dbReference>
<feature type="domain" description="Ubiquitin fusion degradation protein UFD1 N-terminal subdomain 2" evidence="5">
    <location>
        <begin position="115"/>
        <end position="189"/>
    </location>
</feature>
<feature type="domain" description="Ubiquitin fusion degradation protein UFD1 N-terminal subdomain 1" evidence="4">
    <location>
        <begin position="14"/>
        <end position="113"/>
    </location>
</feature>